<comment type="similarity">
    <text evidence="1">Belongs to the glycine N-acyltransferase family.</text>
</comment>
<evidence type="ECO:0000313" key="3">
    <source>
        <dbReference type="EMBL" id="KAG5277980.1"/>
    </source>
</evidence>
<keyword evidence="1" id="KW-0808">Transferase</keyword>
<dbReference type="GO" id="GO:0005739">
    <property type="term" value="C:mitochondrion"/>
    <property type="evidence" value="ECO:0007669"/>
    <property type="project" value="InterPro"/>
</dbReference>
<dbReference type="InterPro" id="IPR015938">
    <property type="entry name" value="Glycine_N-acyltransferase_N"/>
</dbReference>
<evidence type="ECO:0000313" key="4">
    <source>
        <dbReference type="Proteomes" id="UP000823561"/>
    </source>
</evidence>
<name>A0AAV6GSQ0_9TELE</name>
<protein>
    <recommendedName>
        <fullName evidence="1">Glycine N-acyltransferase-like protein</fullName>
        <ecNumber evidence="1">2.3.1.-</ecNumber>
    </recommendedName>
</protein>
<proteinExistence type="inferred from homology"/>
<dbReference type="AlphaFoldDB" id="A0AAV6GSQ0"/>
<evidence type="ECO:0000256" key="1">
    <source>
        <dbReference type="RuleBase" id="RU368002"/>
    </source>
</evidence>
<sequence length="156" mass="17688">MRELNPSEIMEAEQALKLHFPESLKVYGCVFNINRGKPQNLEVVVDAWPDFSAIVCKPKIKGTRDREGDFNIHSMFSRDQDSLRRLLDTPGLLDWGMYTLLAGVDLNYLDAVKALMDQHQVPSRTQGVMRVLSLGSPTQLRAHERPRSHSLGPMMV</sequence>
<feature type="domain" description="Glycine N-acyltransferase N-terminal" evidence="2">
    <location>
        <begin position="6"/>
        <end position="131"/>
    </location>
</feature>
<keyword evidence="1" id="KW-0012">Acyltransferase</keyword>
<evidence type="ECO:0000259" key="2">
    <source>
        <dbReference type="Pfam" id="PF06021"/>
    </source>
</evidence>
<reference evidence="3" key="1">
    <citation type="submission" date="2020-10" db="EMBL/GenBank/DDBJ databases">
        <title>Chromosome-scale genome assembly of the Allis shad, Alosa alosa.</title>
        <authorList>
            <person name="Margot Z."/>
            <person name="Christophe K."/>
            <person name="Cabau C."/>
            <person name="Louis A."/>
            <person name="Berthelot C."/>
            <person name="Parey E."/>
            <person name="Roest Crollius H."/>
            <person name="Montfort J."/>
            <person name="Robinson-Rechavi M."/>
            <person name="Bucao C."/>
            <person name="Bouchez O."/>
            <person name="Gislard M."/>
            <person name="Lluch J."/>
            <person name="Milhes M."/>
            <person name="Lampietro C."/>
            <person name="Lopez Roques C."/>
            <person name="Donnadieu C."/>
            <person name="Braasch I."/>
            <person name="Desvignes T."/>
            <person name="Postlethwait J."/>
            <person name="Bobe J."/>
            <person name="Guiguen Y."/>
        </authorList>
    </citation>
    <scope>NUCLEOTIDE SEQUENCE</scope>
    <source>
        <strain evidence="3">M-15738</strain>
        <tissue evidence="3">Blood</tissue>
    </source>
</reference>
<dbReference type="GO" id="GO:0047961">
    <property type="term" value="F:glycine N-acyltransferase activity"/>
    <property type="evidence" value="ECO:0007669"/>
    <property type="project" value="InterPro"/>
</dbReference>
<accession>A0AAV6GSQ0</accession>
<dbReference type="Pfam" id="PF06021">
    <property type="entry name" value="Gly_acyl_tr_N"/>
    <property type="match status" value="1"/>
</dbReference>
<dbReference type="PANTHER" id="PTHR15298">
    <property type="entry name" value="L-COA N-ACYLTRANSFERASE-RELATED"/>
    <property type="match status" value="1"/>
</dbReference>
<comment type="caution">
    <text evidence="3">The sequence shown here is derived from an EMBL/GenBank/DDBJ whole genome shotgun (WGS) entry which is preliminary data.</text>
</comment>
<dbReference type="EC" id="2.3.1.-" evidence="1"/>
<organism evidence="3 4">
    <name type="scientific">Alosa alosa</name>
    <name type="common">allis shad</name>
    <dbReference type="NCBI Taxonomy" id="278164"/>
    <lineage>
        <taxon>Eukaryota</taxon>
        <taxon>Metazoa</taxon>
        <taxon>Chordata</taxon>
        <taxon>Craniata</taxon>
        <taxon>Vertebrata</taxon>
        <taxon>Euteleostomi</taxon>
        <taxon>Actinopterygii</taxon>
        <taxon>Neopterygii</taxon>
        <taxon>Teleostei</taxon>
        <taxon>Clupei</taxon>
        <taxon>Clupeiformes</taxon>
        <taxon>Clupeoidei</taxon>
        <taxon>Clupeidae</taxon>
        <taxon>Alosa</taxon>
    </lineage>
</organism>
<dbReference type="InterPro" id="IPR010313">
    <property type="entry name" value="Glycine_N-acyltransferase"/>
</dbReference>
<dbReference type="EMBL" id="JADWDJ010000007">
    <property type="protein sequence ID" value="KAG5277980.1"/>
    <property type="molecule type" value="Genomic_DNA"/>
</dbReference>
<dbReference type="PANTHER" id="PTHR15298:SF19">
    <property type="entry name" value="GLYCINE N-ACYLTRANSFERASE-LIKE PROTEIN"/>
    <property type="match status" value="1"/>
</dbReference>
<keyword evidence="4" id="KW-1185">Reference proteome</keyword>
<dbReference type="Proteomes" id="UP000823561">
    <property type="component" value="Chromosome 7"/>
</dbReference>
<gene>
    <name evidence="3" type="ORF">AALO_G00093530</name>
</gene>